<protein>
    <submittedName>
        <fullName evidence="2">DUF6230 family protein</fullName>
    </submittedName>
</protein>
<dbReference type="InterPro" id="IPR046198">
    <property type="entry name" value="DUF6230"/>
</dbReference>
<organism evidence="2 3">
    <name type="scientific">Kitasatospora cystarginea</name>
    <dbReference type="NCBI Taxonomy" id="58350"/>
    <lineage>
        <taxon>Bacteria</taxon>
        <taxon>Bacillati</taxon>
        <taxon>Actinomycetota</taxon>
        <taxon>Actinomycetes</taxon>
        <taxon>Kitasatosporales</taxon>
        <taxon>Streptomycetaceae</taxon>
        <taxon>Kitasatospora</taxon>
    </lineage>
</organism>
<evidence type="ECO:0000313" key="3">
    <source>
        <dbReference type="Proteomes" id="UP001500305"/>
    </source>
</evidence>
<keyword evidence="3" id="KW-1185">Reference proteome</keyword>
<evidence type="ECO:0000313" key="2">
    <source>
        <dbReference type="EMBL" id="GAA2265762.1"/>
    </source>
</evidence>
<name>A0ABN3EP57_9ACTN</name>
<evidence type="ECO:0000256" key="1">
    <source>
        <dbReference type="SAM" id="SignalP"/>
    </source>
</evidence>
<feature type="signal peptide" evidence="1">
    <location>
        <begin position="1"/>
        <end position="37"/>
    </location>
</feature>
<reference evidence="2 3" key="1">
    <citation type="journal article" date="2019" name="Int. J. Syst. Evol. Microbiol.">
        <title>The Global Catalogue of Microorganisms (GCM) 10K type strain sequencing project: providing services to taxonomists for standard genome sequencing and annotation.</title>
        <authorList>
            <consortium name="The Broad Institute Genomics Platform"/>
            <consortium name="The Broad Institute Genome Sequencing Center for Infectious Disease"/>
            <person name="Wu L."/>
            <person name="Ma J."/>
        </authorList>
    </citation>
    <scope>NUCLEOTIDE SEQUENCE [LARGE SCALE GENOMIC DNA]</scope>
    <source>
        <strain evidence="2 3">JCM 7356</strain>
    </source>
</reference>
<proteinExistence type="predicted"/>
<gene>
    <name evidence="2" type="ORF">GCM10010430_58370</name>
</gene>
<comment type="caution">
    <text evidence="2">The sequence shown here is derived from an EMBL/GenBank/DDBJ whole genome shotgun (WGS) entry which is preliminary data.</text>
</comment>
<dbReference type="RefSeq" id="WP_344639497.1">
    <property type="nucleotide sequence ID" value="NZ_BAAATR010000032.1"/>
</dbReference>
<dbReference type="EMBL" id="BAAATR010000032">
    <property type="protein sequence ID" value="GAA2265762.1"/>
    <property type="molecule type" value="Genomic_DNA"/>
</dbReference>
<feature type="chain" id="PRO_5045114962" evidence="1">
    <location>
        <begin position="38"/>
        <end position="218"/>
    </location>
</feature>
<dbReference type="Pfam" id="PF19741">
    <property type="entry name" value="DUF6230"/>
    <property type="match status" value="1"/>
</dbReference>
<keyword evidence="1" id="KW-0732">Signal</keyword>
<sequence length="218" mass="22649">MSQTYGKTRWKRFALVMVPSIAATAAIGVGLANNALAASFSVSGQQFKVTAGDLDGKNFAQYGSVDFQDNSNHKGAHPVAVSAFDSATIHHLCQSVKTDLPFGLGTWVLRLQAGDGQTPVEATNLMIGLDSLNADATFDNGSPDTDHVTPGINIGQDASTLPGNAKGQAGAFGQAAPHAHLTNVQQTAWSTSAGTFKLAGLQLHVHQLDGSQNGSECF</sequence>
<accession>A0ABN3EP57</accession>
<dbReference type="Proteomes" id="UP001500305">
    <property type="component" value="Unassembled WGS sequence"/>
</dbReference>